<dbReference type="Proteomes" id="UP000320653">
    <property type="component" value="Unassembled WGS sequence"/>
</dbReference>
<dbReference type="OrthoDB" id="223957at2"/>
<dbReference type="PANTHER" id="PTHR38340:SF1">
    <property type="entry name" value="S-LAYER PROTEIN"/>
    <property type="match status" value="1"/>
</dbReference>
<dbReference type="PRINTS" id="PR01488">
    <property type="entry name" value="RTXTOXINA"/>
</dbReference>
<protein>
    <submittedName>
        <fullName evidence="8">Ca2+-binding RTX toxin-like protein</fullName>
    </submittedName>
</protein>
<dbReference type="Gene3D" id="2.150.10.10">
    <property type="entry name" value="Serralysin-like metalloprotease, C-terminal"/>
    <property type="match status" value="7"/>
</dbReference>
<dbReference type="InterPro" id="IPR050557">
    <property type="entry name" value="RTX_toxin/Mannuronan_C5-epim"/>
</dbReference>
<dbReference type="PROSITE" id="PS00330">
    <property type="entry name" value="HEMOLYSIN_CALCIUM"/>
    <property type="match status" value="5"/>
</dbReference>
<evidence type="ECO:0000313" key="8">
    <source>
        <dbReference type="EMBL" id="TWF51934.1"/>
    </source>
</evidence>
<evidence type="ECO:0000313" key="9">
    <source>
        <dbReference type="Proteomes" id="UP000320653"/>
    </source>
</evidence>
<accession>A0A561QNJ2</accession>
<keyword evidence="5" id="KW-0677">Repeat</keyword>
<evidence type="ECO:0000256" key="6">
    <source>
        <dbReference type="ARBA" id="ARBA00023026"/>
    </source>
</evidence>
<dbReference type="InterPro" id="IPR018511">
    <property type="entry name" value="Hemolysin-typ_Ca-bd_CS"/>
</dbReference>
<dbReference type="GO" id="GO:0016020">
    <property type="term" value="C:membrane"/>
    <property type="evidence" value="ECO:0007669"/>
    <property type="project" value="UniProtKB-SubCell"/>
</dbReference>
<dbReference type="PRINTS" id="PR00313">
    <property type="entry name" value="CABNDNGRPT"/>
</dbReference>
<organism evidence="8 9">
    <name type="scientific">Neorhizobium alkalisoli</name>
    <dbReference type="NCBI Taxonomy" id="528178"/>
    <lineage>
        <taxon>Bacteria</taxon>
        <taxon>Pseudomonadati</taxon>
        <taxon>Pseudomonadota</taxon>
        <taxon>Alphaproteobacteria</taxon>
        <taxon>Hyphomicrobiales</taxon>
        <taxon>Rhizobiaceae</taxon>
        <taxon>Rhizobium/Agrobacterium group</taxon>
        <taxon>Neorhizobium</taxon>
    </lineage>
</organism>
<reference evidence="8 9" key="1">
    <citation type="submission" date="2019-06" db="EMBL/GenBank/DDBJ databases">
        <title>Sorghum-associated microbial communities from plants grown in Nebraska, USA.</title>
        <authorList>
            <person name="Schachtman D."/>
        </authorList>
    </citation>
    <scope>NUCLEOTIDE SEQUENCE [LARGE SCALE GENOMIC DNA]</scope>
    <source>
        <strain evidence="8 9">1225</strain>
    </source>
</reference>
<dbReference type="AlphaFoldDB" id="A0A561QNJ2"/>
<dbReference type="InterPro" id="IPR001343">
    <property type="entry name" value="Hemolysn_Ca-bd"/>
</dbReference>
<dbReference type="PANTHER" id="PTHR38340">
    <property type="entry name" value="S-LAYER PROTEIN"/>
    <property type="match status" value="1"/>
</dbReference>
<evidence type="ECO:0000256" key="1">
    <source>
        <dbReference type="ARBA" id="ARBA00004370"/>
    </source>
</evidence>
<keyword evidence="6" id="KW-0843">Virulence</keyword>
<comment type="caution">
    <text evidence="8">The sequence shown here is derived from an EMBL/GenBank/DDBJ whole genome shotgun (WGS) entry which is preliminary data.</text>
</comment>
<dbReference type="EMBL" id="VIWP01000005">
    <property type="protein sequence ID" value="TWF51934.1"/>
    <property type="molecule type" value="Genomic_DNA"/>
</dbReference>
<keyword evidence="7" id="KW-0472">Membrane</keyword>
<proteinExistence type="predicted"/>
<name>A0A561QNJ2_9HYPH</name>
<gene>
    <name evidence="8" type="ORF">FHW37_10532</name>
</gene>
<dbReference type="RefSeq" id="WP_145639399.1">
    <property type="nucleotide sequence ID" value="NZ_VIWP01000005.1"/>
</dbReference>
<dbReference type="InterPro" id="IPR011049">
    <property type="entry name" value="Serralysin-like_metalloprot_C"/>
</dbReference>
<dbReference type="GO" id="GO:0005576">
    <property type="term" value="C:extracellular region"/>
    <property type="evidence" value="ECO:0007669"/>
    <property type="project" value="UniProtKB-SubCell"/>
</dbReference>
<dbReference type="GO" id="GO:0090729">
    <property type="term" value="F:toxin activity"/>
    <property type="evidence" value="ECO:0007669"/>
    <property type="project" value="UniProtKB-KW"/>
</dbReference>
<dbReference type="InterPro" id="IPR003995">
    <property type="entry name" value="RTX_toxin_determinant-A"/>
</dbReference>
<dbReference type="Pfam" id="PF00353">
    <property type="entry name" value="HemolysinCabind"/>
    <property type="match status" value="7"/>
</dbReference>
<keyword evidence="9" id="KW-1185">Reference proteome</keyword>
<dbReference type="GO" id="GO:0005509">
    <property type="term" value="F:calcium ion binding"/>
    <property type="evidence" value="ECO:0007669"/>
    <property type="project" value="InterPro"/>
</dbReference>
<dbReference type="SUPFAM" id="SSF51120">
    <property type="entry name" value="beta-Roll"/>
    <property type="match status" value="6"/>
</dbReference>
<evidence type="ECO:0000256" key="3">
    <source>
        <dbReference type="ARBA" id="ARBA00022525"/>
    </source>
</evidence>
<sequence length="1134" mass="114670">MATITYVKSDFTQFNLNAYTTGIQQYPDILSLKGGGFVVAYNNGGDFLSLNFYDASGAIVGTTQVPASAATTAPLRQPSLTQLADGNVVVIWDDTQFGSGTPKGALYSPTGTLLQANMTLGSLSSPSLGLPTVSALANGNFAVAVEFSGEIYSAVFGPTGSTISSYSLANTTSTGIQNDAQIVGLNDGYVVIWADTNPADQQIRGRMFYSSGAPVSGSDFLIAATGDNTQPSIAKLQDGGFVVAYTDSGWAEAGGVLGNGITLQYVSATGVLGAQVHVNNISSGDESDPDVTVLPNGFVLVTWSYPYDPTDTDIRAALFDSSGTRIQVGGANQFTLVNTTQNEIHSTVAGLSNGSFVAGWENVSTTDIVGGLHQIVRVTTGDATDETLNGDELRDIINAGGGNDTINGGAGQDWIYGEAGDDTIILSKPQTSAGNVYDGGGGTDTLSLTGASFDYDFRDDTVTSIEKVNYGYPGAVVTAIAHFNADQFGTGISLTATITGQAFYYVFETFDVTMGISTSLDLSGLTFVNFSGGIDSVIIHGDNDAETVVGSKVRDTIYGGGGADYIDGKGGADMLYGGAGNDKFVVDNASDKVFETAGEGSDTVLASVSFILIAGSAVENIATTSTAGAGAINLTGNEFAQTITGNAGSNVLDGGGGSDTLVGGLGNDTYIITNAAEVVVELDSQGSDSLLAAVSYVLATGVSVENLATDSGGGTSAINLTGNEFSQSLTGNAGDNVLNGGGGVDTIAGGLGNDTYVVDNAADIVTELGGEGIDTVLTSVSYVLGAGMSVETLATDFAAGTANINLIGNEFSQSLTGNAGANILNGMGGADTMAGGLGNDTYVVDNAGDVIVEAQAQGSDTVLTSVSYTLTPGARVESLAASSSGSTAALKLTGNEFSQSVLGTKGNNTLSGLGGNDTLYGFAGKDMLNGGTGHDTLIGGANGDKLIGGTGSDTASYATALKGVVANLTSTVKNTGDAKGDTYSSIENLTGSSKADVLIGNLVANKILGGSGDDKISGGLGKDFLVGGAGKDTFVFDTKLGPGNVDVLNDFSVKSDTIFLDDDIFKTAGKVGQLQASAFHIGKTAEDADDRILYDKVTGKLWYDADGTGSDAAVQFATMGKGLALTAADFVIIS</sequence>
<comment type="subcellular location">
    <subcellularLocation>
        <location evidence="1">Membrane</location>
    </subcellularLocation>
    <subcellularLocation>
        <location evidence="2">Secreted</location>
    </subcellularLocation>
</comment>
<keyword evidence="3" id="KW-0964">Secreted</keyword>
<evidence type="ECO:0000256" key="2">
    <source>
        <dbReference type="ARBA" id="ARBA00004613"/>
    </source>
</evidence>
<keyword evidence="4" id="KW-0800">Toxin</keyword>
<evidence type="ECO:0000256" key="7">
    <source>
        <dbReference type="ARBA" id="ARBA00023136"/>
    </source>
</evidence>
<evidence type="ECO:0000256" key="4">
    <source>
        <dbReference type="ARBA" id="ARBA00022656"/>
    </source>
</evidence>
<evidence type="ECO:0000256" key="5">
    <source>
        <dbReference type="ARBA" id="ARBA00022737"/>
    </source>
</evidence>